<accession>A0ABV5AD79</accession>
<organism evidence="1 2">
    <name type="scientific">Alicyclobacillus fastidiosus</name>
    <dbReference type="NCBI Taxonomy" id="392011"/>
    <lineage>
        <taxon>Bacteria</taxon>
        <taxon>Bacillati</taxon>
        <taxon>Bacillota</taxon>
        <taxon>Bacilli</taxon>
        <taxon>Bacillales</taxon>
        <taxon>Alicyclobacillaceae</taxon>
        <taxon>Alicyclobacillus</taxon>
    </lineage>
</organism>
<evidence type="ECO:0000313" key="2">
    <source>
        <dbReference type="Proteomes" id="UP001579974"/>
    </source>
</evidence>
<name>A0ABV5AD79_9BACL</name>
<dbReference type="PANTHER" id="PTHR47791">
    <property type="entry name" value="MEIOTICALLY UP-REGULATED GENE 191 PROTEIN"/>
    <property type="match status" value="1"/>
</dbReference>
<keyword evidence="2" id="KW-1185">Reference proteome</keyword>
<dbReference type="Proteomes" id="UP001579974">
    <property type="component" value="Unassembled WGS sequence"/>
</dbReference>
<dbReference type="Gene3D" id="1.50.10.20">
    <property type="match status" value="1"/>
</dbReference>
<protein>
    <submittedName>
        <fullName evidence="1">Uncharacterized protein</fullName>
    </submittedName>
</protein>
<reference evidence="1 2" key="1">
    <citation type="journal article" date="2024" name="Int. J. Mol. Sci.">
        <title>Exploration of Alicyclobacillus spp. Genome in Search of Antibiotic Resistance.</title>
        <authorList>
            <person name="Bucka-Kolendo J."/>
            <person name="Kiousi D.E."/>
            <person name="Dekowska A."/>
            <person name="Mikolajczuk-Szczyrba A."/>
            <person name="Karadedos D.M."/>
            <person name="Michael P."/>
            <person name="Galanis A."/>
            <person name="Sokolowska B."/>
        </authorList>
    </citation>
    <scope>NUCLEOTIDE SEQUENCE [LARGE SCALE GENOMIC DNA]</scope>
    <source>
        <strain evidence="1 2">KKP 3000</strain>
    </source>
</reference>
<gene>
    <name evidence="1" type="ORF">KKP3000_003199</name>
</gene>
<dbReference type="EMBL" id="JBDXSU010000004">
    <property type="protein sequence ID" value="MFB5189810.1"/>
    <property type="molecule type" value="Genomic_DNA"/>
</dbReference>
<proteinExistence type="predicted"/>
<dbReference type="InterPro" id="IPR053169">
    <property type="entry name" value="MUG_Protein"/>
</dbReference>
<comment type="caution">
    <text evidence="1">The sequence shown here is derived from an EMBL/GenBank/DDBJ whole genome shotgun (WGS) entry which is preliminary data.</text>
</comment>
<evidence type="ECO:0000313" key="1">
    <source>
        <dbReference type="EMBL" id="MFB5189810.1"/>
    </source>
</evidence>
<dbReference type="PANTHER" id="PTHR47791:SF3">
    <property type="entry name" value="MEIOTICALLY UP-REGULATED GENE 191 PROTEIN"/>
    <property type="match status" value="1"/>
</dbReference>
<sequence>MTGNGIYLSDAELVANAAVMAGVETGGGDGGLFKGIFMRYMIELLSVDGPNHNLFTFVQANLSSLWNRDQTSTAGVFGGNWAGPAPSASSVDLSNGLSAVTSLTSMATYQQPPKILQRNTSSHLECVVILLPLQNIIPFALSLALT</sequence>
<dbReference type="RefSeq" id="WP_275476374.1">
    <property type="nucleotide sequence ID" value="NZ_CP162940.1"/>
</dbReference>